<dbReference type="InterPro" id="IPR006664">
    <property type="entry name" value="OMP_bac"/>
</dbReference>
<dbReference type="Gene3D" id="3.30.1330.60">
    <property type="entry name" value="OmpA-like domain"/>
    <property type="match status" value="2"/>
</dbReference>
<keyword evidence="3" id="KW-0998">Cell outer membrane</keyword>
<dbReference type="InterPro" id="IPR036737">
    <property type="entry name" value="OmpA-like_sf"/>
</dbReference>
<evidence type="ECO:0000256" key="4">
    <source>
        <dbReference type="PROSITE-ProRule" id="PRU00473"/>
    </source>
</evidence>
<evidence type="ECO:0000256" key="2">
    <source>
        <dbReference type="ARBA" id="ARBA00023136"/>
    </source>
</evidence>
<dbReference type="EMBL" id="JACXXH010000003">
    <property type="protein sequence ID" value="MBD3863092.1"/>
    <property type="molecule type" value="Genomic_DNA"/>
</dbReference>
<comment type="subcellular location">
    <subcellularLocation>
        <location evidence="1">Cell outer membrane</location>
    </subcellularLocation>
</comment>
<accession>A0ABR8LXV4</accession>
<sequence>MKHLFLIILLSTTLGFSQSELTHDVYFNTDEYDVPLTEENRILLFISNLDTIAIQKISIYGFTDDRGSNDYNLELSQNRANTIKELFAGYGIDESLITNVNGKGEILLKVLNEEEVHQIRGLNRKVEIIVTPKLPEKKTITQPEEVTDNKTDNSKKTTDDIAKGTIKKGDKITLDKIYFKTSYSYVTSESKKTLEDLAKILVAKKNIYFTIQGHVCCTQMSRDAVDKKTKKRNLSVARAKYIYDYLAKKGVDKKRMKYVGMRRKFPLGGSPELDRRVEILVTYVGKAE</sequence>
<dbReference type="Pfam" id="PF00691">
    <property type="entry name" value="OmpA"/>
    <property type="match status" value="2"/>
</dbReference>
<proteinExistence type="predicted"/>
<name>A0ABR8LXV4_9FLAO</name>
<gene>
    <name evidence="6" type="ORF">IEG06_06485</name>
</gene>
<dbReference type="PANTHER" id="PTHR30329:SF21">
    <property type="entry name" value="LIPOPROTEIN YIAD-RELATED"/>
    <property type="match status" value="1"/>
</dbReference>
<protein>
    <submittedName>
        <fullName evidence="6">OmpA family protein</fullName>
    </submittedName>
</protein>
<feature type="domain" description="OmpA-like" evidence="5">
    <location>
        <begin position="14"/>
        <end position="134"/>
    </location>
</feature>
<dbReference type="CDD" id="cd07185">
    <property type="entry name" value="OmpA_C-like"/>
    <property type="match status" value="2"/>
</dbReference>
<evidence type="ECO:0000313" key="7">
    <source>
        <dbReference type="Proteomes" id="UP000627521"/>
    </source>
</evidence>
<evidence type="ECO:0000256" key="1">
    <source>
        <dbReference type="ARBA" id="ARBA00004442"/>
    </source>
</evidence>
<dbReference type="PANTHER" id="PTHR30329">
    <property type="entry name" value="STATOR ELEMENT OF FLAGELLAR MOTOR COMPLEX"/>
    <property type="match status" value="1"/>
</dbReference>
<dbReference type="InterPro" id="IPR050330">
    <property type="entry name" value="Bact_OuterMem_StrucFunc"/>
</dbReference>
<evidence type="ECO:0000259" key="5">
    <source>
        <dbReference type="PROSITE" id="PS51123"/>
    </source>
</evidence>
<organism evidence="6 7">
    <name type="scientific">Olleya marilimosa</name>
    <dbReference type="NCBI Taxonomy" id="272164"/>
    <lineage>
        <taxon>Bacteria</taxon>
        <taxon>Pseudomonadati</taxon>
        <taxon>Bacteroidota</taxon>
        <taxon>Flavobacteriia</taxon>
        <taxon>Flavobacteriales</taxon>
        <taxon>Flavobacteriaceae</taxon>
    </lineage>
</organism>
<evidence type="ECO:0000256" key="3">
    <source>
        <dbReference type="ARBA" id="ARBA00023237"/>
    </source>
</evidence>
<dbReference type="SUPFAM" id="SSF103088">
    <property type="entry name" value="OmpA-like"/>
    <property type="match status" value="2"/>
</dbReference>
<dbReference type="PRINTS" id="PR01021">
    <property type="entry name" value="OMPADOMAIN"/>
</dbReference>
<dbReference type="PROSITE" id="PS51123">
    <property type="entry name" value="OMPA_2"/>
    <property type="match status" value="2"/>
</dbReference>
<keyword evidence="7" id="KW-1185">Reference proteome</keyword>
<feature type="domain" description="OmpA-like" evidence="5">
    <location>
        <begin position="166"/>
        <end position="285"/>
    </location>
</feature>
<dbReference type="RefSeq" id="WP_191101173.1">
    <property type="nucleotide sequence ID" value="NZ_JACXXH010000003.1"/>
</dbReference>
<reference evidence="6 7" key="1">
    <citation type="submission" date="2020-09" db="EMBL/GenBank/DDBJ databases">
        <title>Bacillus nautilus sp. nov., Chryseoglobus crepusculi sp. nov, and Psychrobacter noctis sp. nov., isolated from deep-sea sponges from the equatorial Atlantic.</title>
        <authorList>
            <person name="Stennett H.L."/>
            <person name="Williams S.E."/>
        </authorList>
    </citation>
    <scope>NUCLEOTIDE SEQUENCE [LARGE SCALE GENOMIC DNA]</scope>
    <source>
        <strain evidence="6 7">28M-24</strain>
    </source>
</reference>
<evidence type="ECO:0000313" key="6">
    <source>
        <dbReference type="EMBL" id="MBD3863092.1"/>
    </source>
</evidence>
<keyword evidence="2 4" id="KW-0472">Membrane</keyword>
<comment type="caution">
    <text evidence="6">The sequence shown here is derived from an EMBL/GenBank/DDBJ whole genome shotgun (WGS) entry which is preliminary data.</text>
</comment>
<dbReference type="InterPro" id="IPR006665">
    <property type="entry name" value="OmpA-like"/>
</dbReference>
<dbReference type="Proteomes" id="UP000627521">
    <property type="component" value="Unassembled WGS sequence"/>
</dbReference>